<reference evidence="3" key="4">
    <citation type="submission" date="2025-09" db="UniProtKB">
        <authorList>
            <consortium name="Ensembl"/>
        </authorList>
    </citation>
    <scope>IDENTIFICATION</scope>
    <source>
        <strain evidence="3">JP 163 A</strain>
    </source>
</reference>
<dbReference type="Gene3D" id="3.30.250.20">
    <property type="entry name" value="L1 transposable element, C-terminal domain"/>
    <property type="match status" value="1"/>
</dbReference>
<dbReference type="InterPro" id="IPR008906">
    <property type="entry name" value="HATC_C_dom"/>
</dbReference>
<protein>
    <recommendedName>
        <fullName evidence="2">HAT C-terminal dimerisation domain-containing protein</fullName>
    </recommendedName>
</protein>
<evidence type="ECO:0000313" key="4">
    <source>
        <dbReference type="Proteomes" id="UP000002852"/>
    </source>
</evidence>
<organism evidence="3 4">
    <name type="scientific">Xiphophorus maculatus</name>
    <name type="common">Southern platyfish</name>
    <name type="synonym">Platypoecilus maculatus</name>
    <dbReference type="NCBI Taxonomy" id="8083"/>
    <lineage>
        <taxon>Eukaryota</taxon>
        <taxon>Metazoa</taxon>
        <taxon>Chordata</taxon>
        <taxon>Craniata</taxon>
        <taxon>Vertebrata</taxon>
        <taxon>Euteleostomi</taxon>
        <taxon>Actinopterygii</taxon>
        <taxon>Neopterygii</taxon>
        <taxon>Teleostei</taxon>
        <taxon>Neoteleostei</taxon>
        <taxon>Acanthomorphata</taxon>
        <taxon>Ovalentaria</taxon>
        <taxon>Atherinomorphae</taxon>
        <taxon>Cyprinodontiformes</taxon>
        <taxon>Poeciliidae</taxon>
        <taxon>Poeciliinae</taxon>
        <taxon>Xiphophorus</taxon>
    </lineage>
</organism>
<dbReference type="InParanoid" id="M3ZUA0"/>
<dbReference type="GO" id="GO:0046983">
    <property type="term" value="F:protein dimerization activity"/>
    <property type="evidence" value="ECO:0007669"/>
    <property type="project" value="InterPro"/>
</dbReference>
<dbReference type="AlphaFoldDB" id="M3ZUA0"/>
<evidence type="ECO:0000259" key="2">
    <source>
        <dbReference type="Pfam" id="PF05699"/>
    </source>
</evidence>
<accession>M3ZUA0</accession>
<dbReference type="PANTHER" id="PTHR46481">
    <property type="entry name" value="ZINC FINGER BED DOMAIN-CONTAINING PROTEIN 4"/>
    <property type="match status" value="1"/>
</dbReference>
<reference evidence="3" key="3">
    <citation type="submission" date="2025-08" db="UniProtKB">
        <authorList>
            <consortium name="Ensembl"/>
        </authorList>
    </citation>
    <scope>IDENTIFICATION</scope>
    <source>
        <strain evidence="3">JP 163 A</strain>
    </source>
</reference>
<dbReference type="OMA" id="VAGWEME"/>
<dbReference type="SUPFAM" id="SSF53098">
    <property type="entry name" value="Ribonuclease H-like"/>
    <property type="match status" value="1"/>
</dbReference>
<evidence type="ECO:0000313" key="3">
    <source>
        <dbReference type="Ensembl" id="ENSXMAP00000005793.2"/>
    </source>
</evidence>
<dbReference type="InterPro" id="IPR052035">
    <property type="entry name" value="ZnF_BED_domain_contain"/>
</dbReference>
<dbReference type="InterPro" id="IPR042566">
    <property type="entry name" value="L1_C"/>
</dbReference>
<reference evidence="4" key="2">
    <citation type="journal article" date="2013" name="Nat. Genet.">
        <title>The genome of the platyfish, Xiphophorus maculatus, provides insights into evolutionary adaptation and several complex traits.</title>
        <authorList>
            <person name="Schartl M."/>
            <person name="Walter R.B."/>
            <person name="Shen Y."/>
            <person name="Garcia T."/>
            <person name="Catchen J."/>
            <person name="Amores A."/>
            <person name="Braasch I."/>
            <person name="Chalopin D."/>
            <person name="Volff J.N."/>
            <person name="Lesch K.P."/>
            <person name="Bisazza A."/>
            <person name="Minx P."/>
            <person name="Hillier L."/>
            <person name="Wilson R.K."/>
            <person name="Fuerstenberg S."/>
            <person name="Boore J."/>
            <person name="Searle S."/>
            <person name="Postlethwait J.H."/>
            <person name="Warren W.C."/>
        </authorList>
    </citation>
    <scope>NUCLEOTIDE SEQUENCE [LARGE SCALE GENOMIC DNA]</scope>
    <source>
        <strain evidence="4">JP 163 A</strain>
    </source>
</reference>
<dbReference type="InterPro" id="IPR012337">
    <property type="entry name" value="RNaseH-like_sf"/>
</dbReference>
<proteinExistence type="predicted"/>
<dbReference type="GeneTree" id="ENSGT00940000161131"/>
<dbReference type="PANTHER" id="PTHR46481:SF9">
    <property type="entry name" value="ZINC FINGER BED DOMAIN-CONTAINING PROTEIN 1-LIKE"/>
    <property type="match status" value="1"/>
</dbReference>
<keyword evidence="4" id="KW-1185">Reference proteome</keyword>
<dbReference type="Ensembl" id="ENSXMAT00000005799.2">
    <property type="protein sequence ID" value="ENSXMAP00000005793.2"/>
    <property type="gene ID" value="ENSXMAG00000005782.2"/>
</dbReference>
<dbReference type="HOGENOM" id="CLU_009123_12_3_1"/>
<feature type="domain" description="HAT C-terminal dimerisation" evidence="2">
    <location>
        <begin position="177"/>
        <end position="256"/>
    </location>
</feature>
<feature type="region of interest" description="Disordered" evidence="1">
    <location>
        <begin position="116"/>
        <end position="147"/>
    </location>
</feature>
<evidence type="ECO:0000256" key="1">
    <source>
        <dbReference type="SAM" id="MobiDB-lite"/>
    </source>
</evidence>
<dbReference type="eggNOG" id="KOG1121">
    <property type="taxonomic scope" value="Eukaryota"/>
</dbReference>
<dbReference type="Pfam" id="PF05699">
    <property type="entry name" value="Dimer_Tnp_hAT"/>
    <property type="match status" value="1"/>
</dbReference>
<dbReference type="Proteomes" id="UP000002852">
    <property type="component" value="Unassembled WGS sequence"/>
</dbReference>
<reference evidence="4" key="1">
    <citation type="submission" date="2012-01" db="EMBL/GenBank/DDBJ databases">
        <authorList>
            <person name="Walter R."/>
            <person name="Schartl M."/>
            <person name="Warren W."/>
        </authorList>
    </citation>
    <scope>NUCLEOTIDE SEQUENCE [LARGE SCALE GENOMIC DNA]</scope>
    <source>
        <strain evidence="4">JP 163 A</strain>
    </source>
</reference>
<sequence>MFFPDVSAELLKKRKIFDQVKKDLSSISLELPELRYGVVHPATLLVTYKKKRHAFDKAAEAESFVLQLQRERNLVTNQVEATILDPRYRGSMEEAGSLDDVKHQLVQELLDLKGPEVREEGASGEGSSQAAGGNKHESTADPPTKKKRLSDLLQNRRAELTVQTQATYPKREQADAELTKFLQEDAIDASCDPLMWWCDNQRRYPLMANLAKKYMCICATSTSSERMFSTAGNIATPERSCLKPHKLNMLVFLKNNSYPSSHPSLETGTLVQVEQTQVLNSGLLRG</sequence>
<name>M3ZUA0_XIPMA</name>